<dbReference type="InterPro" id="IPR001223">
    <property type="entry name" value="Glyco_hydro18_cat"/>
</dbReference>
<dbReference type="Pfam" id="PF00704">
    <property type="entry name" value="Glyco_hydro_18"/>
    <property type="match status" value="1"/>
</dbReference>
<evidence type="ECO:0000313" key="4">
    <source>
        <dbReference type="Proteomes" id="UP000031563"/>
    </source>
</evidence>
<name>A0A0F5I4M3_BACTR</name>
<dbReference type="GO" id="GO:0008061">
    <property type="term" value="F:chitin binding"/>
    <property type="evidence" value="ECO:0007669"/>
    <property type="project" value="InterPro"/>
</dbReference>
<accession>A0A0F5I4M3</accession>
<dbReference type="GO" id="GO:0005975">
    <property type="term" value="P:carbohydrate metabolic process"/>
    <property type="evidence" value="ECO:0007669"/>
    <property type="project" value="InterPro"/>
</dbReference>
<dbReference type="Gene3D" id="3.20.20.80">
    <property type="entry name" value="Glycosidases"/>
    <property type="match status" value="1"/>
</dbReference>
<dbReference type="Gene3D" id="3.10.50.10">
    <property type="match status" value="1"/>
</dbReference>
<sequence length="362" mass="41543">MLSITAFVTATFLLFNLFNRQSEADEKYVFSYIYNDSGSQHTEKHIEIVKKAGDTAHTVSPSYFNLNAEGMIENSAIVDPLFIKAMHEASIKVIPYLSDQWNETKAKAAFLNKNQLIPQMLDLIDQYNLDGVQIDIEHVTEEDREGYINFVKELRSKLPNQKELSVAVAANPNGWKEGWHGAYEYAELAKYSDYLMLMAYDQHSMSSREPGPVASLPFVEQSIQYALSEGVPPEKILLGIPFYGRIWSEDGSISGLDVSLEIAEDLIKKYNGEVSYDHEYESPVAYITISPEDEWTILEKWKVPLTPGNYTLWYENMNSLKVKLQLVQKYNLKGTGNWSLGQETEQVWNNYKQWLNTLEEKW</sequence>
<evidence type="ECO:0000313" key="3">
    <source>
        <dbReference type="EMBL" id="KKB40072.1"/>
    </source>
</evidence>
<dbReference type="SMART" id="SM00636">
    <property type="entry name" value="Glyco_18"/>
    <property type="match status" value="1"/>
</dbReference>
<dbReference type="InterPro" id="IPR029070">
    <property type="entry name" value="Chitinase_insertion_sf"/>
</dbReference>
<comment type="caution">
    <text evidence="3">The sequence shown here is derived from an EMBL/GenBank/DDBJ whole genome shotgun (WGS) entry which is preliminary data.</text>
</comment>
<dbReference type="STRING" id="1221996.QY95_01944"/>
<dbReference type="AlphaFoldDB" id="A0A0F5I4M3"/>
<dbReference type="InterPro" id="IPR017853">
    <property type="entry name" value="GH"/>
</dbReference>
<reference evidence="3" key="1">
    <citation type="submission" date="2015-02" db="EMBL/GenBank/DDBJ databases">
        <title>Genome Assembly of Bacillaceae bacterium MTCC 8252.</title>
        <authorList>
            <person name="Verma A."/>
            <person name="Khatri I."/>
            <person name="Mual P."/>
            <person name="Subramanian S."/>
            <person name="Krishnamurthi S."/>
        </authorList>
    </citation>
    <scope>NUCLEOTIDE SEQUENCE [LARGE SCALE GENOMIC DNA]</scope>
    <source>
        <strain evidence="3">MTCC 8252</strain>
    </source>
</reference>
<dbReference type="Proteomes" id="UP000031563">
    <property type="component" value="Unassembled WGS sequence"/>
</dbReference>
<evidence type="ECO:0000259" key="2">
    <source>
        <dbReference type="PROSITE" id="PS51910"/>
    </source>
</evidence>
<dbReference type="SUPFAM" id="SSF51445">
    <property type="entry name" value="(Trans)glycosidases"/>
    <property type="match status" value="1"/>
</dbReference>
<evidence type="ECO:0000256" key="1">
    <source>
        <dbReference type="ARBA" id="ARBA00023295"/>
    </source>
</evidence>
<dbReference type="PANTHER" id="PTHR46066:SF2">
    <property type="entry name" value="CHITINASE DOMAIN-CONTAINING PROTEIN 1"/>
    <property type="match status" value="1"/>
</dbReference>
<proteinExistence type="predicted"/>
<organism evidence="3 4">
    <name type="scientific">Bacillus thermotolerans</name>
    <name type="common">Quasibacillus thermotolerans</name>
    <dbReference type="NCBI Taxonomy" id="1221996"/>
    <lineage>
        <taxon>Bacteria</taxon>
        <taxon>Bacillati</taxon>
        <taxon>Bacillota</taxon>
        <taxon>Bacilli</taxon>
        <taxon>Bacillales</taxon>
        <taxon>Bacillaceae</taxon>
        <taxon>Bacillus</taxon>
    </lineage>
</organism>
<dbReference type="InterPro" id="IPR011583">
    <property type="entry name" value="Chitinase_II/V-like_cat"/>
</dbReference>
<feature type="domain" description="GH18" evidence="2">
    <location>
        <begin position="27"/>
        <end position="358"/>
    </location>
</feature>
<dbReference type="EMBL" id="JWIR02000034">
    <property type="protein sequence ID" value="KKB40072.1"/>
    <property type="molecule type" value="Genomic_DNA"/>
</dbReference>
<dbReference type="PROSITE" id="PS51910">
    <property type="entry name" value="GH18_2"/>
    <property type="match status" value="1"/>
</dbReference>
<protein>
    <submittedName>
        <fullName evidence="3">Peptidoglycan hydrolase YvbX</fullName>
    </submittedName>
</protein>
<gene>
    <name evidence="3" type="ORF">QY95_01944</name>
</gene>
<keyword evidence="3" id="KW-0378">Hydrolase</keyword>
<keyword evidence="1" id="KW-0326">Glycosidase</keyword>
<keyword evidence="4" id="KW-1185">Reference proteome</keyword>
<dbReference type="GO" id="GO:0016787">
    <property type="term" value="F:hydrolase activity"/>
    <property type="evidence" value="ECO:0007669"/>
    <property type="project" value="UniProtKB-KW"/>
</dbReference>
<dbReference type="PANTHER" id="PTHR46066">
    <property type="entry name" value="CHITINASE DOMAIN-CONTAINING PROTEIN 1 FAMILY MEMBER"/>
    <property type="match status" value="1"/>
</dbReference>